<protein>
    <submittedName>
        <fullName evidence="2">Uncharacterized protein</fullName>
    </submittedName>
</protein>
<evidence type="ECO:0000256" key="1">
    <source>
        <dbReference type="SAM" id="MobiDB-lite"/>
    </source>
</evidence>
<dbReference type="AlphaFoldDB" id="A0A1W0WFX6"/>
<comment type="caution">
    <text evidence="2">The sequence shown here is derived from an EMBL/GenBank/DDBJ whole genome shotgun (WGS) entry which is preliminary data.</text>
</comment>
<name>A0A1W0WFX6_HYPEX</name>
<proteinExistence type="predicted"/>
<evidence type="ECO:0000313" key="3">
    <source>
        <dbReference type="Proteomes" id="UP000192578"/>
    </source>
</evidence>
<accession>A0A1W0WFX6</accession>
<evidence type="ECO:0000313" key="2">
    <source>
        <dbReference type="EMBL" id="OQV14120.1"/>
    </source>
</evidence>
<dbReference type="Proteomes" id="UP000192578">
    <property type="component" value="Unassembled WGS sequence"/>
</dbReference>
<keyword evidence="3" id="KW-1185">Reference proteome</keyword>
<feature type="compositionally biased region" description="Low complexity" evidence="1">
    <location>
        <begin position="208"/>
        <end position="224"/>
    </location>
</feature>
<gene>
    <name evidence="2" type="ORF">BV898_11695</name>
</gene>
<reference evidence="3" key="1">
    <citation type="submission" date="2017-01" db="EMBL/GenBank/DDBJ databases">
        <title>Comparative genomics of anhydrobiosis in the tardigrade Hypsibius dujardini.</title>
        <authorList>
            <person name="Yoshida Y."/>
            <person name="Koutsovoulos G."/>
            <person name="Laetsch D."/>
            <person name="Stevens L."/>
            <person name="Kumar S."/>
            <person name="Horikawa D."/>
            <person name="Ishino K."/>
            <person name="Komine S."/>
            <person name="Tomita M."/>
            <person name="Blaxter M."/>
            <person name="Arakawa K."/>
        </authorList>
    </citation>
    <scope>NUCLEOTIDE SEQUENCE [LARGE SCALE GENOMIC DNA]</scope>
    <source>
        <strain evidence="3">Z151</strain>
    </source>
</reference>
<feature type="region of interest" description="Disordered" evidence="1">
    <location>
        <begin position="200"/>
        <end position="224"/>
    </location>
</feature>
<organism evidence="2 3">
    <name type="scientific">Hypsibius exemplaris</name>
    <name type="common">Freshwater tardigrade</name>
    <dbReference type="NCBI Taxonomy" id="2072580"/>
    <lineage>
        <taxon>Eukaryota</taxon>
        <taxon>Metazoa</taxon>
        <taxon>Ecdysozoa</taxon>
        <taxon>Tardigrada</taxon>
        <taxon>Eutardigrada</taxon>
        <taxon>Parachela</taxon>
        <taxon>Hypsibioidea</taxon>
        <taxon>Hypsibiidae</taxon>
        <taxon>Hypsibius</taxon>
    </lineage>
</organism>
<dbReference type="EMBL" id="MTYJ01000110">
    <property type="protein sequence ID" value="OQV14120.1"/>
    <property type="molecule type" value="Genomic_DNA"/>
</dbReference>
<sequence length="224" mass="24648">MVKIDQRPIAKPRAPLFPSPHHRRNLFGAQKNCPKRASWLKDQIAVIHYKNVERARAQWGFDVENGSFLTAEKEVKGKEVKEEEEVDIDMRMEVLPAVYEPVVMQEEPPLAPIFTLFSAPPLRRTLSNPSAPPAKKKTSSTILSALTTSDNARPTFKRTYSVQSSLLDTLSVRKNGNSSSSTCKKLDGDIRAGPSSTVRALANSPRGATSITTSSSSATILPMM</sequence>